<accession>A0A0G0S798</accession>
<reference evidence="1 2" key="1">
    <citation type="journal article" date="2015" name="Nature">
        <title>rRNA introns, odd ribosomes, and small enigmatic genomes across a large radiation of phyla.</title>
        <authorList>
            <person name="Brown C.T."/>
            <person name="Hug L.A."/>
            <person name="Thomas B.C."/>
            <person name="Sharon I."/>
            <person name="Castelle C.J."/>
            <person name="Singh A."/>
            <person name="Wilkins M.J."/>
            <person name="Williams K.H."/>
            <person name="Banfield J.F."/>
        </authorList>
    </citation>
    <scope>NUCLEOTIDE SEQUENCE [LARGE SCALE GENOMIC DNA]</scope>
</reference>
<organism evidence="1 2">
    <name type="scientific">Candidatus Woesebacteria bacterium GW2011_GWA1_39_8</name>
    <dbReference type="NCBI Taxonomy" id="1618552"/>
    <lineage>
        <taxon>Bacteria</taxon>
        <taxon>Candidatus Woeseibacteriota</taxon>
    </lineage>
</organism>
<protein>
    <submittedName>
        <fullName evidence="1">Uncharacterized protein</fullName>
    </submittedName>
</protein>
<evidence type="ECO:0000313" key="1">
    <source>
        <dbReference type="EMBL" id="KKR30600.1"/>
    </source>
</evidence>
<dbReference type="Proteomes" id="UP000034793">
    <property type="component" value="Unassembled WGS sequence"/>
</dbReference>
<proteinExistence type="predicted"/>
<gene>
    <name evidence="1" type="ORF">UT61_C0004G0027</name>
</gene>
<dbReference type="EMBL" id="LBXL01000004">
    <property type="protein sequence ID" value="KKR30600.1"/>
    <property type="molecule type" value="Genomic_DNA"/>
</dbReference>
<dbReference type="AlphaFoldDB" id="A0A0G0S798"/>
<name>A0A0G0S798_9BACT</name>
<comment type="caution">
    <text evidence="1">The sequence shown here is derived from an EMBL/GenBank/DDBJ whole genome shotgun (WGS) entry which is preliminary data.</text>
</comment>
<sequence>MSERLEPGEFTVKATIGDEEVTLVLYERKETSIAAEDLEDVGHKSTEGSESINVKYGVSRVIRSSEG</sequence>
<evidence type="ECO:0000313" key="2">
    <source>
        <dbReference type="Proteomes" id="UP000034793"/>
    </source>
</evidence>